<proteinExistence type="inferred from homology"/>
<dbReference type="PANTHER" id="PTHR32295:SF123">
    <property type="entry name" value="PROTEIN IQ-DOMAIN 5"/>
    <property type="match status" value="1"/>
</dbReference>
<dbReference type="AlphaFoldDB" id="A0AAE2C4W6"/>
<comment type="caution">
    <text evidence="4">The sequence shown here is derived from an EMBL/GenBank/DDBJ whole genome shotgun (WGS) entry which is preliminary data.</text>
</comment>
<evidence type="ECO:0000256" key="1">
    <source>
        <dbReference type="ARBA" id="ARBA00022860"/>
    </source>
</evidence>
<dbReference type="Proteomes" id="UP001289374">
    <property type="component" value="Unassembled WGS sequence"/>
</dbReference>
<keyword evidence="5" id="KW-1185">Reference proteome</keyword>
<evidence type="ECO:0000256" key="2">
    <source>
        <dbReference type="ARBA" id="ARBA00024341"/>
    </source>
</evidence>
<dbReference type="GO" id="GO:0005516">
    <property type="term" value="F:calmodulin binding"/>
    <property type="evidence" value="ECO:0007669"/>
    <property type="project" value="UniProtKB-KW"/>
</dbReference>
<name>A0AAE2C4W6_9LAMI</name>
<feature type="compositionally biased region" description="Polar residues" evidence="3">
    <location>
        <begin position="485"/>
        <end position="503"/>
    </location>
</feature>
<dbReference type="EMBL" id="JACGWL010000002">
    <property type="protein sequence ID" value="KAK4409128.1"/>
    <property type="molecule type" value="Genomic_DNA"/>
</dbReference>
<reference evidence="4" key="1">
    <citation type="submission" date="2020-06" db="EMBL/GenBank/DDBJ databases">
        <authorList>
            <person name="Li T."/>
            <person name="Hu X."/>
            <person name="Zhang T."/>
            <person name="Song X."/>
            <person name="Zhang H."/>
            <person name="Dai N."/>
            <person name="Sheng W."/>
            <person name="Hou X."/>
            <person name="Wei L."/>
        </authorList>
    </citation>
    <scope>NUCLEOTIDE SEQUENCE</scope>
    <source>
        <strain evidence="4">K16</strain>
        <tissue evidence="4">Leaf</tissue>
    </source>
</reference>
<dbReference type="PROSITE" id="PS50096">
    <property type="entry name" value="IQ"/>
    <property type="match status" value="2"/>
</dbReference>
<sequence>MGPPFPEIGLRSAELSLNSPSCLHKLSEANFRFVDSDFTMTEIGLPCFCIVKFMVMEVKKWTVEKWRFVTGLSNVGSNRWFVFSFRELKVVLLEYQLFFEQSFRLSSFRCLLRLSSSSGWFEILLFGLTEMGAPKKWVKALLNLKRSNKSQSPEKDENGSGSTDTIWTQLKLIVSVSDSASSPSTSLHVQNAAEDANFQSVSDSASSPSPPLQVQNAAEDANFQSVSDSASSPSTSLQVQNAVEDANFQLVSDSASSPSTQLQVQNVAEDANFQSVSDSASSLLLHFRCKMQLNLNRARRALHALRGLVRLQALVRGHAVRKQSAIALHCMQALVRVQARVRANRVRMTLENQTAEQKLQQQLEHEARVKEIEATGKPSAMSLHEEEGWCGSGRSAQEIQAKLLKRKEAAAKREKARAYALARQWQAGSRQQVIPAGLQPDKSNWGWNWLERWMAVRPWENCSLDIDLVDEIGAGETESADVQDASATQSISAGKRSMSNTRNGKMAPRARNNSSISNGKRAASRSEGCSSAPNKSPNVQATPTTLVSSRSSKAVSKNLVGEAASTAKLGPRSHSTPKQRSALEDKPGNKRLSLPGSGVRHGVEPVKQLNRPAVKRIPIAPKSMKAKTKLNANDIKPPKVTPQVAR</sequence>
<organism evidence="4 5">
    <name type="scientific">Sesamum angolense</name>
    <dbReference type="NCBI Taxonomy" id="2727404"/>
    <lineage>
        <taxon>Eukaryota</taxon>
        <taxon>Viridiplantae</taxon>
        <taxon>Streptophyta</taxon>
        <taxon>Embryophyta</taxon>
        <taxon>Tracheophyta</taxon>
        <taxon>Spermatophyta</taxon>
        <taxon>Magnoliopsida</taxon>
        <taxon>eudicotyledons</taxon>
        <taxon>Gunneridae</taxon>
        <taxon>Pentapetalae</taxon>
        <taxon>asterids</taxon>
        <taxon>lamiids</taxon>
        <taxon>Lamiales</taxon>
        <taxon>Pedaliaceae</taxon>
        <taxon>Sesamum</taxon>
    </lineage>
</organism>
<dbReference type="PANTHER" id="PTHR32295">
    <property type="entry name" value="IQ-DOMAIN 5-RELATED"/>
    <property type="match status" value="1"/>
</dbReference>
<accession>A0AAE2C4W6</accession>
<evidence type="ECO:0000313" key="5">
    <source>
        <dbReference type="Proteomes" id="UP001289374"/>
    </source>
</evidence>
<feature type="compositionally biased region" description="Polar residues" evidence="3">
    <location>
        <begin position="527"/>
        <end position="555"/>
    </location>
</feature>
<evidence type="ECO:0000313" key="4">
    <source>
        <dbReference type="EMBL" id="KAK4409128.1"/>
    </source>
</evidence>
<gene>
    <name evidence="4" type="ORF">Sango_0493800</name>
</gene>
<reference evidence="4" key="2">
    <citation type="journal article" date="2024" name="Plant">
        <title>Genomic evolution and insights into agronomic trait innovations of Sesamum species.</title>
        <authorList>
            <person name="Miao H."/>
            <person name="Wang L."/>
            <person name="Qu L."/>
            <person name="Liu H."/>
            <person name="Sun Y."/>
            <person name="Le M."/>
            <person name="Wang Q."/>
            <person name="Wei S."/>
            <person name="Zheng Y."/>
            <person name="Lin W."/>
            <person name="Duan Y."/>
            <person name="Cao H."/>
            <person name="Xiong S."/>
            <person name="Wang X."/>
            <person name="Wei L."/>
            <person name="Li C."/>
            <person name="Ma Q."/>
            <person name="Ju M."/>
            <person name="Zhao R."/>
            <person name="Li G."/>
            <person name="Mu C."/>
            <person name="Tian Q."/>
            <person name="Mei H."/>
            <person name="Zhang T."/>
            <person name="Gao T."/>
            <person name="Zhang H."/>
        </authorList>
    </citation>
    <scope>NUCLEOTIDE SEQUENCE</scope>
    <source>
        <strain evidence="4">K16</strain>
    </source>
</reference>
<evidence type="ECO:0000256" key="3">
    <source>
        <dbReference type="SAM" id="MobiDB-lite"/>
    </source>
</evidence>
<feature type="region of interest" description="Disordered" evidence="3">
    <location>
        <begin position="477"/>
        <end position="646"/>
    </location>
</feature>
<protein>
    <submittedName>
        <fullName evidence="4">Protein IQ-DOMAIN 1</fullName>
    </submittedName>
</protein>
<keyword evidence="1" id="KW-0112">Calmodulin-binding</keyword>
<comment type="similarity">
    <text evidence="2">Belongs to the IQD family.</text>
</comment>